<dbReference type="InterPro" id="IPR014710">
    <property type="entry name" value="RmlC-like_jellyroll"/>
</dbReference>
<dbReference type="InterPro" id="IPR018490">
    <property type="entry name" value="cNMP-bd_dom_sf"/>
</dbReference>
<organism evidence="2 3">
    <name type="scientific">Maribacter dokdonensis</name>
    <dbReference type="NCBI Taxonomy" id="320912"/>
    <lineage>
        <taxon>Bacteria</taxon>
        <taxon>Pseudomonadati</taxon>
        <taxon>Bacteroidota</taxon>
        <taxon>Flavobacteriia</taxon>
        <taxon>Flavobacteriales</taxon>
        <taxon>Flavobacteriaceae</taxon>
        <taxon>Maribacter</taxon>
    </lineage>
</organism>
<dbReference type="SUPFAM" id="SSF52266">
    <property type="entry name" value="SGNH hydrolase"/>
    <property type="match status" value="1"/>
</dbReference>
<dbReference type="AlphaFoldDB" id="A0A1H4LZ57"/>
<dbReference type="SUPFAM" id="SSF51206">
    <property type="entry name" value="cAMP-binding domain-like"/>
    <property type="match status" value="2"/>
</dbReference>
<reference evidence="2 3" key="1">
    <citation type="submission" date="2016-10" db="EMBL/GenBank/DDBJ databases">
        <authorList>
            <person name="de Groot N.N."/>
        </authorList>
    </citation>
    <scope>NUCLEOTIDE SEQUENCE [LARGE SCALE GENOMIC DNA]</scope>
    <source>
        <strain evidence="2 3">MAR_2009_71</strain>
    </source>
</reference>
<dbReference type="CDD" id="cd00038">
    <property type="entry name" value="CAP_ED"/>
    <property type="match status" value="1"/>
</dbReference>
<evidence type="ECO:0000313" key="3">
    <source>
        <dbReference type="Proteomes" id="UP000183038"/>
    </source>
</evidence>
<dbReference type="InterPro" id="IPR000595">
    <property type="entry name" value="cNMP-bd_dom"/>
</dbReference>
<proteinExistence type="predicted"/>
<sequence>MTHQTRLLRQEISTEKLKEYFPKGVIKTYEKGYAISYIHKKVNTFRWLIEGSVNYYISLDSPESDILVCQNSEPFSTIGLNGFNTPKRFTYKATVASSKASFFEIPFNDLDAYLKKGHQNVLLKNIGAKLYHVLRTALLKQTELLSPARFQPFVEDRQFFISPVTEQEEIVSLMRRSPFLDFFEEKNLMALAALAERREYEPDEVLYVQDGSSNGLFILIHGEVTIKRIENTIEIKQRSIKNSGFVFGWSCLLREKDICSAITNTKTSAYFIPECDLMKLFQRDDAFEGQFYQRLLWLMGNQLNAAFVRYVGLLGKHSLQAVYQLIKNNKSRLLLSSPLHQVPHLLKSMTTKQFAYEALANLLKNGTALERHIASLSLELLGEDQKEHEFVNGLQQMYENVAEKNSNDVMLNRKVCAELTMKVFKNVPYIIEGWDNLPDKTGNIFIYNHLINDAHYTLNNNFQITLDSHFLSAMVLYRKYGEPGIRTVRIGQGQEYGHQNYYNNLGYINVYTKESEQTTSNKKEQARSIFYSEASKHLKQEYNLIISPEGTSYRTEESPGPFKMGAFKLAMHTEPEPYIIPIVMVNFDHRIGKSLYYCSIKEPFFLSEKVPSKSNEDLYAFMEQYQEEYKGYVQAAIERAEQLNVSSSGADSLEEPPAIWCNEIKRLKRRVAKLPTQDNLIAFYGSSSVRLWVNMKRDLSPFNVVNLGFGGSTFAWCIHYFDEIFVEANPSKIVLYAGENDLNDGKTPQEVLSGCMELVELIKNKYPDVELALISLKPSVEREHLIPLIMETNLMLSKYFISELNSQYINVFAQMITTDNRPIPELYLSDGLHLNKQGYALWSTAIKKALQAADSLELENQF</sequence>
<dbReference type="SMART" id="SM00100">
    <property type="entry name" value="cNMP"/>
    <property type="match status" value="1"/>
</dbReference>
<dbReference type="OrthoDB" id="9790057at2"/>
<dbReference type="InterPro" id="IPR002123">
    <property type="entry name" value="Plipid/glycerol_acylTrfase"/>
</dbReference>
<dbReference type="PROSITE" id="PS50042">
    <property type="entry name" value="CNMP_BINDING_3"/>
    <property type="match status" value="1"/>
</dbReference>
<dbReference type="PANTHER" id="PTHR30383">
    <property type="entry name" value="THIOESTERASE 1/PROTEASE 1/LYSOPHOSPHOLIPASE L1"/>
    <property type="match status" value="1"/>
</dbReference>
<dbReference type="SUPFAM" id="SSF69593">
    <property type="entry name" value="Glycerol-3-phosphate (1)-acyltransferase"/>
    <property type="match status" value="1"/>
</dbReference>
<dbReference type="EMBL" id="FNTB01000001">
    <property type="protein sequence ID" value="SEB75764.1"/>
    <property type="molecule type" value="Genomic_DNA"/>
</dbReference>
<dbReference type="Pfam" id="PF00027">
    <property type="entry name" value="cNMP_binding"/>
    <property type="match status" value="1"/>
</dbReference>
<dbReference type="PANTHER" id="PTHR30383:SF5">
    <property type="entry name" value="SGNH HYDROLASE-TYPE ESTERASE DOMAIN-CONTAINING PROTEIN"/>
    <property type="match status" value="1"/>
</dbReference>
<dbReference type="RefSeq" id="WP_074671411.1">
    <property type="nucleotide sequence ID" value="NZ_FNTB01000001.1"/>
</dbReference>
<dbReference type="GO" id="GO:0016746">
    <property type="term" value="F:acyltransferase activity"/>
    <property type="evidence" value="ECO:0007669"/>
    <property type="project" value="InterPro"/>
</dbReference>
<gene>
    <name evidence="2" type="ORF">SAMN05192540_1464</name>
</gene>
<evidence type="ECO:0000313" key="2">
    <source>
        <dbReference type="EMBL" id="SEB75764.1"/>
    </source>
</evidence>
<protein>
    <submittedName>
        <fullName evidence="2">Lysophospholipase L1</fullName>
    </submittedName>
</protein>
<dbReference type="Pfam" id="PF01553">
    <property type="entry name" value="Acyltransferase"/>
    <property type="match status" value="1"/>
</dbReference>
<feature type="domain" description="Cyclic nucleotide-binding" evidence="1">
    <location>
        <begin position="179"/>
        <end position="253"/>
    </location>
</feature>
<dbReference type="InterPro" id="IPR051532">
    <property type="entry name" value="Ester_Hydrolysis_Enzymes"/>
</dbReference>
<dbReference type="Proteomes" id="UP000183038">
    <property type="component" value="Unassembled WGS sequence"/>
</dbReference>
<accession>A0A1H4LZ57</accession>
<dbReference type="InterPro" id="IPR036514">
    <property type="entry name" value="SGNH_hydro_sf"/>
</dbReference>
<name>A0A1H4LZ57_9FLAO</name>
<dbReference type="GO" id="GO:0004622">
    <property type="term" value="F:phosphatidylcholine lysophospholipase activity"/>
    <property type="evidence" value="ECO:0007669"/>
    <property type="project" value="TreeGrafter"/>
</dbReference>
<dbReference type="Gene3D" id="2.60.120.10">
    <property type="entry name" value="Jelly Rolls"/>
    <property type="match status" value="2"/>
</dbReference>
<evidence type="ECO:0000259" key="1">
    <source>
        <dbReference type="PROSITE" id="PS50042"/>
    </source>
</evidence>
<dbReference type="CDD" id="cd04502">
    <property type="entry name" value="SGNH_hydrolase_like_7"/>
    <property type="match status" value="1"/>
</dbReference>
<dbReference type="Gene3D" id="3.40.50.1110">
    <property type="entry name" value="SGNH hydrolase"/>
    <property type="match status" value="1"/>
</dbReference>